<comment type="caution">
    <text evidence="1">The sequence shown here is derived from an EMBL/GenBank/DDBJ whole genome shotgun (WGS) entry which is preliminary data.</text>
</comment>
<evidence type="ECO:0000313" key="2">
    <source>
        <dbReference type="Proteomes" id="UP001497700"/>
    </source>
</evidence>
<keyword evidence="2" id="KW-1185">Reference proteome</keyword>
<dbReference type="EMBL" id="MU393454">
    <property type="protein sequence ID" value="KAI4866810.1"/>
    <property type="molecule type" value="Genomic_DNA"/>
</dbReference>
<accession>A0ACB9Z733</accession>
<name>A0ACB9Z733_9PEZI</name>
<protein>
    <submittedName>
        <fullName evidence="1">Uncharacterized protein</fullName>
    </submittedName>
</protein>
<proteinExistence type="predicted"/>
<evidence type="ECO:0000313" key="1">
    <source>
        <dbReference type="EMBL" id="KAI4866810.1"/>
    </source>
</evidence>
<reference evidence="1 2" key="1">
    <citation type="journal article" date="2022" name="New Phytol.">
        <title>Ecological generalism drives hyperdiversity of secondary metabolite gene clusters in xylarialean endophytes.</title>
        <authorList>
            <person name="Franco M.E.E."/>
            <person name="Wisecaver J.H."/>
            <person name="Arnold A.E."/>
            <person name="Ju Y.M."/>
            <person name="Slot J.C."/>
            <person name="Ahrendt S."/>
            <person name="Moore L.P."/>
            <person name="Eastman K.E."/>
            <person name="Scott K."/>
            <person name="Konkel Z."/>
            <person name="Mondo S.J."/>
            <person name="Kuo A."/>
            <person name="Hayes R.D."/>
            <person name="Haridas S."/>
            <person name="Andreopoulos B."/>
            <person name="Riley R."/>
            <person name="LaButti K."/>
            <person name="Pangilinan J."/>
            <person name="Lipzen A."/>
            <person name="Amirebrahimi M."/>
            <person name="Yan J."/>
            <person name="Adam C."/>
            <person name="Keymanesh K."/>
            <person name="Ng V."/>
            <person name="Louie K."/>
            <person name="Northen T."/>
            <person name="Drula E."/>
            <person name="Henrissat B."/>
            <person name="Hsieh H.M."/>
            <person name="Youens-Clark K."/>
            <person name="Lutzoni F."/>
            <person name="Miadlikowska J."/>
            <person name="Eastwood D.C."/>
            <person name="Hamelin R.C."/>
            <person name="Grigoriev I.V."/>
            <person name="U'Ren J.M."/>
        </authorList>
    </citation>
    <scope>NUCLEOTIDE SEQUENCE [LARGE SCALE GENOMIC DNA]</scope>
    <source>
        <strain evidence="1 2">CBS 119005</strain>
    </source>
</reference>
<gene>
    <name evidence="1" type="ORF">F4820DRAFT_237552</name>
</gene>
<organism evidence="1 2">
    <name type="scientific">Hypoxylon rubiginosum</name>
    <dbReference type="NCBI Taxonomy" id="110542"/>
    <lineage>
        <taxon>Eukaryota</taxon>
        <taxon>Fungi</taxon>
        <taxon>Dikarya</taxon>
        <taxon>Ascomycota</taxon>
        <taxon>Pezizomycotina</taxon>
        <taxon>Sordariomycetes</taxon>
        <taxon>Xylariomycetidae</taxon>
        <taxon>Xylariales</taxon>
        <taxon>Hypoxylaceae</taxon>
        <taxon>Hypoxylon</taxon>
    </lineage>
</organism>
<dbReference type="Proteomes" id="UP001497700">
    <property type="component" value="Unassembled WGS sequence"/>
</dbReference>
<sequence>MTTIDELAEMEFVNWDAAAVGTSVDPVMTMSEGVAGPLGAVAESMDEPNMDLVFGDVDGDDWSYWALEHFESNQMPQDTDVGILPEPEPAANSQMYWETPEAPCTHCAMGGYQCKRIREGKYKGYCTSCVALRCECSFGPLDNNLTAEAGATFPANPWPTMGDRPETSILHEDELAAIMTSAPSASGLVAMSGDQQPSPNPQSMPKIGARFSRESVKILKNWVSTHSRHPYPTEEEKEGLQKITGLNKTQITNWLANARRRGKIQPTRATSPHIGRGYAQAIDIPQRRGTPALFENMNPLQRWANSPPENEPASVAAIAKAVSDSSNNSYSQTSGSGRNSPYVSNFSDDGSSKSLCNQSSASSLGTSHSSGGSFASAYSSKSRGSFGSLPSFVRTRGRRRRRRAPPRRAEESLNHPLKTFQCTFCTETFRTKHDWQRHEKSLHLSLERWICSPDGPRTVNPENGLLSCVFCGEVNPNDAHIESHNFLGCTERTLEERTFYRKDHLRQHLKLVHNVKFAQWSMDKWRVASPEIRSRCGFCGIVLDSWTIRIDHLAEHFKTGNTMADWKGDWGFEAPVLEMVENSIPPYLIHDERNTPVPFTAGGGTPSTPTNAYELLKIELEHWVASWTADTGREITDADIQLEACCVIFGAESQPRSRNTEASSWLRDLIMSSEEQSRNAAFRPIRGHLENRLTSLRINGKDDIFERCELERQLQDFVKARQLLGLTAMDQELQVEACRIIGRMEEKSSSPMEEIANWLLRLIYASPKWLENFRQRAHLPRSEDMADVNLRSKDPKTIDSTIHNYSRLERELGEYLQGQRSMGIEPNDADLQRHARIIIYDTDDEWNQTAADDKEWLLRFRQRHPAQGDPATSTSGSSPTNNNKSSKTPSQNEHQNQAAAVSDSRFVAPLYSELPSCRDIPALHSNFNNSIKTGPYFLNDTNCYRRLAQGLNRFVASSMSPNNPNRHVPTDEELQYQARWLIYDDDDPWNQTAADNFEWLQRFKRDVGILPPESGPGLGTSDHVAWAPSAGGTGFAPPYVSPNPSTTIALVEPEPEPTASSSGAGAGATTRFLRSLGTSRQPAPAKVFCSRELEAGLASYVRREMMTARGTGGGGFPSDDALRERARQIMGMQKTSCDDPLLLERFKAAVRADAGAGADGLDVTGGERLFSPGIASVASGAAGAAATASDPIVSDAALAATLSGDMEMDMDFHFTEQEMNDILQDVSPDFGSGTSLNPSPTNSGGGAGVGSGAMGLDFGL</sequence>